<gene>
    <name evidence="2" type="ORF">RF55_24591</name>
</gene>
<keyword evidence="1" id="KW-0175">Coiled coil</keyword>
<proteinExistence type="predicted"/>
<feature type="coiled-coil region" evidence="1">
    <location>
        <begin position="21"/>
        <end position="79"/>
    </location>
</feature>
<keyword evidence="3" id="KW-1185">Reference proteome</keyword>
<accession>A0A0J7MMZ0</accession>
<feature type="non-terminal residue" evidence="2">
    <location>
        <position position="83"/>
    </location>
</feature>
<protein>
    <submittedName>
        <fullName evidence="2">Coiled-coil protein</fullName>
    </submittedName>
</protein>
<organism evidence="2 3">
    <name type="scientific">Lasius niger</name>
    <name type="common">Black garden ant</name>
    <dbReference type="NCBI Taxonomy" id="67767"/>
    <lineage>
        <taxon>Eukaryota</taxon>
        <taxon>Metazoa</taxon>
        <taxon>Ecdysozoa</taxon>
        <taxon>Arthropoda</taxon>
        <taxon>Hexapoda</taxon>
        <taxon>Insecta</taxon>
        <taxon>Pterygota</taxon>
        <taxon>Neoptera</taxon>
        <taxon>Endopterygota</taxon>
        <taxon>Hymenoptera</taxon>
        <taxon>Apocrita</taxon>
        <taxon>Aculeata</taxon>
        <taxon>Formicoidea</taxon>
        <taxon>Formicidae</taxon>
        <taxon>Formicinae</taxon>
        <taxon>Lasius</taxon>
        <taxon>Lasius</taxon>
    </lineage>
</organism>
<evidence type="ECO:0000313" key="2">
    <source>
        <dbReference type="EMBL" id="KMQ81980.1"/>
    </source>
</evidence>
<name>A0A0J7MMZ0_LASNI</name>
<sequence>MQALVAKAEESGDPLSMEAKIRGLTSELVEAKKEALRWKNENEDLRNELKLLHSDVRVLKLEIRKIKELSMENEKLRTEVTDA</sequence>
<evidence type="ECO:0000313" key="3">
    <source>
        <dbReference type="Proteomes" id="UP000036403"/>
    </source>
</evidence>
<reference evidence="2 3" key="1">
    <citation type="submission" date="2015-04" db="EMBL/GenBank/DDBJ databases">
        <title>Lasius niger genome sequencing.</title>
        <authorList>
            <person name="Konorov E.A."/>
            <person name="Nikitin M.A."/>
            <person name="Kirill M.V."/>
            <person name="Chang P."/>
        </authorList>
    </citation>
    <scope>NUCLEOTIDE SEQUENCE [LARGE SCALE GENOMIC DNA]</scope>
    <source>
        <tissue evidence="2">Whole</tissue>
    </source>
</reference>
<dbReference type="AlphaFoldDB" id="A0A0J7MMZ0"/>
<dbReference type="Proteomes" id="UP000036403">
    <property type="component" value="Unassembled WGS sequence"/>
</dbReference>
<evidence type="ECO:0000256" key="1">
    <source>
        <dbReference type="SAM" id="Coils"/>
    </source>
</evidence>
<comment type="caution">
    <text evidence="2">The sequence shown here is derived from an EMBL/GenBank/DDBJ whole genome shotgun (WGS) entry which is preliminary data.</text>
</comment>
<dbReference type="PaxDb" id="67767-A0A0J7MMZ0"/>
<dbReference type="EMBL" id="LBMM01029710">
    <property type="protein sequence ID" value="KMQ81980.1"/>
    <property type="molecule type" value="Genomic_DNA"/>
</dbReference>